<sequence length="383" mass="42219">MENFDVPIERRNTGSVKWDRYRDRDILPLWVADMDFASPDVIVRALQERVAHGVFGYGNAPKGLLEAILAYVHTHNGWTLRPDWIVWLPGLVSALNLACRATGAEGDDVLTLTPVYPPFLSAPRLASRQLITVPLACRADRYVIDWEALEETVTPTTRLFLLCNPHNPVGRVYTGEELERLGRFCERHDLIICADEIHAGLVLDASLRHRSIASLHPDLAQRTITLMAPSKTFNVPGLGFSFAVIPDPTLRERFRAAMKGIVPDVNVLGFAAALAAYRDAEPWRLALIDYLRDNAALVLGAVRAMPGLNVTPIEATYLAWIDARALAPQNPQRFFEGAGVGLSDGADFGAQGFVRLNFGCRRAVLAEALGRMQRAVAHRQGAG</sequence>
<accession>A0A1C2G1H9</accession>
<dbReference type="Gene3D" id="3.40.640.10">
    <property type="entry name" value="Type I PLP-dependent aspartate aminotransferase-like (Major domain)"/>
    <property type="match status" value="1"/>
</dbReference>
<dbReference type="CDD" id="cd00609">
    <property type="entry name" value="AAT_like"/>
    <property type="match status" value="1"/>
</dbReference>
<evidence type="ECO:0000259" key="6">
    <source>
        <dbReference type="Pfam" id="PF00155"/>
    </source>
</evidence>
<comment type="similarity">
    <text evidence="5">Belongs to the class-II pyridoxal-phosphate-dependent aminotransferase family. MalY/PatB cystathionine beta-lyase subfamily.</text>
</comment>
<keyword evidence="8" id="KW-1185">Reference proteome</keyword>
<evidence type="ECO:0000256" key="2">
    <source>
        <dbReference type="ARBA" id="ARBA00012224"/>
    </source>
</evidence>
<evidence type="ECO:0000313" key="7">
    <source>
        <dbReference type="EMBL" id="RCN56137.1"/>
    </source>
</evidence>
<dbReference type="OrthoDB" id="9803354at2"/>
<dbReference type="InterPro" id="IPR015422">
    <property type="entry name" value="PyrdxlP-dep_Trfase_small"/>
</dbReference>
<comment type="caution">
    <text evidence="7">The sequence shown here is derived from an EMBL/GenBank/DDBJ whole genome shotgun (WGS) entry which is preliminary data.</text>
</comment>
<dbReference type="AlphaFoldDB" id="A0A1C2G1H9"/>
<proteinExistence type="inferred from homology"/>
<dbReference type="InterPro" id="IPR004839">
    <property type="entry name" value="Aminotransferase_I/II_large"/>
</dbReference>
<dbReference type="InterPro" id="IPR051798">
    <property type="entry name" value="Class-II_PLP-Dep_Aminotrans"/>
</dbReference>
<evidence type="ECO:0000256" key="1">
    <source>
        <dbReference type="ARBA" id="ARBA00001933"/>
    </source>
</evidence>
<keyword evidence="4 7" id="KW-0456">Lyase</keyword>
<dbReference type="EMBL" id="PSYR01000002">
    <property type="protein sequence ID" value="RCN56137.1"/>
    <property type="molecule type" value="Genomic_DNA"/>
</dbReference>
<protein>
    <recommendedName>
        <fullName evidence="2">cysteine-S-conjugate beta-lyase</fullName>
        <ecNumber evidence="2">4.4.1.13</ecNumber>
    </recommendedName>
</protein>
<dbReference type="Pfam" id="PF00155">
    <property type="entry name" value="Aminotran_1_2"/>
    <property type="match status" value="1"/>
</dbReference>
<dbReference type="Proteomes" id="UP000253250">
    <property type="component" value="Unassembled WGS sequence"/>
</dbReference>
<dbReference type="EC" id="4.4.1.13" evidence="2"/>
<feature type="domain" description="Aminotransferase class I/classII large" evidence="6">
    <location>
        <begin position="25"/>
        <end position="371"/>
    </location>
</feature>
<dbReference type="PANTHER" id="PTHR43525">
    <property type="entry name" value="PROTEIN MALY"/>
    <property type="match status" value="1"/>
</dbReference>
<evidence type="ECO:0000256" key="3">
    <source>
        <dbReference type="ARBA" id="ARBA00022898"/>
    </source>
</evidence>
<reference evidence="7 8" key="1">
    <citation type="submission" date="2018-02" db="EMBL/GenBank/DDBJ databases">
        <title>Insights into the biology of acidophilic members of the Acidiferrobacteraceae family derived from comparative genomic analyses.</title>
        <authorList>
            <person name="Issotta F."/>
            <person name="Thyssen C."/>
            <person name="Mena C."/>
            <person name="Moya A."/>
            <person name="Bellenberg S."/>
            <person name="Sproer C."/>
            <person name="Covarrubias P.C."/>
            <person name="Sand W."/>
            <person name="Quatrini R."/>
            <person name="Vera M."/>
        </authorList>
    </citation>
    <scope>NUCLEOTIDE SEQUENCE [LARGE SCALE GENOMIC DNA]</scope>
    <source>
        <strain evidence="8">m-1</strain>
    </source>
</reference>
<dbReference type="PANTHER" id="PTHR43525:SF1">
    <property type="entry name" value="PROTEIN MALY"/>
    <property type="match status" value="1"/>
</dbReference>
<name>A0A1C2G1H9_9GAMM</name>
<dbReference type="SUPFAM" id="SSF53383">
    <property type="entry name" value="PLP-dependent transferases"/>
    <property type="match status" value="1"/>
</dbReference>
<gene>
    <name evidence="7" type="ORF">C4900_09755</name>
</gene>
<evidence type="ECO:0000256" key="5">
    <source>
        <dbReference type="ARBA" id="ARBA00037974"/>
    </source>
</evidence>
<dbReference type="Gene3D" id="3.90.1150.10">
    <property type="entry name" value="Aspartate Aminotransferase, domain 1"/>
    <property type="match status" value="1"/>
</dbReference>
<dbReference type="RefSeq" id="WP_065970507.1">
    <property type="nucleotide sequence ID" value="NZ_PSYR01000002.1"/>
</dbReference>
<comment type="cofactor">
    <cofactor evidence="1">
        <name>pyridoxal 5'-phosphate</name>
        <dbReference type="ChEBI" id="CHEBI:597326"/>
    </cofactor>
</comment>
<dbReference type="InterPro" id="IPR027619">
    <property type="entry name" value="C-S_lyase_PatB-like"/>
</dbReference>
<evidence type="ECO:0000256" key="4">
    <source>
        <dbReference type="ARBA" id="ARBA00023239"/>
    </source>
</evidence>
<keyword evidence="3" id="KW-0663">Pyridoxal phosphate</keyword>
<organism evidence="7 8">
    <name type="scientific">Acidiferrobacter thiooxydans</name>
    <dbReference type="NCBI Taxonomy" id="163359"/>
    <lineage>
        <taxon>Bacteria</taxon>
        <taxon>Pseudomonadati</taxon>
        <taxon>Pseudomonadota</taxon>
        <taxon>Gammaproteobacteria</taxon>
        <taxon>Acidiferrobacterales</taxon>
        <taxon>Acidiferrobacteraceae</taxon>
        <taxon>Acidiferrobacter</taxon>
    </lineage>
</organism>
<dbReference type="GO" id="GO:0047804">
    <property type="term" value="F:cysteine-S-conjugate beta-lyase activity"/>
    <property type="evidence" value="ECO:0007669"/>
    <property type="project" value="UniProtKB-EC"/>
</dbReference>
<dbReference type="GO" id="GO:0030170">
    <property type="term" value="F:pyridoxal phosphate binding"/>
    <property type="evidence" value="ECO:0007669"/>
    <property type="project" value="InterPro"/>
</dbReference>
<dbReference type="InterPro" id="IPR015424">
    <property type="entry name" value="PyrdxlP-dep_Trfase"/>
</dbReference>
<dbReference type="NCBIfam" id="TIGR04350">
    <property type="entry name" value="C_S_lyase_PatB"/>
    <property type="match status" value="1"/>
</dbReference>
<dbReference type="STRING" id="163359.A9R16_12185"/>
<dbReference type="InterPro" id="IPR015421">
    <property type="entry name" value="PyrdxlP-dep_Trfase_major"/>
</dbReference>
<evidence type="ECO:0000313" key="8">
    <source>
        <dbReference type="Proteomes" id="UP000253250"/>
    </source>
</evidence>